<accession>A0A7S2CUD0</accession>
<sequence length="210" mass="23234">MAPTTKQFFREFRLACLDYAKVALGHHLAGYDPARLRKGRHNLKRPGHNRSVSHLLGFIRFLDRLLDGEEVPGFGPSAVPPLATPIVIIDGASGPDASVVNGAYELRGFFSGKDGEPPPVFAKLDCNETVWLYLAHNDTWCVSSLNNKEASATVCWAYSEPLSPGAVQLPPASASWWVTVEDNWQKQDLRILPRVLVQSKEGKQRSDAER</sequence>
<protein>
    <submittedName>
        <fullName evidence="1">Uncharacterized protein</fullName>
    </submittedName>
</protein>
<gene>
    <name evidence="1" type="ORF">AAND1436_LOCUS19977</name>
</gene>
<organism evidence="1">
    <name type="scientific">Alexandrium andersonii</name>
    <dbReference type="NCBI Taxonomy" id="327968"/>
    <lineage>
        <taxon>Eukaryota</taxon>
        <taxon>Sar</taxon>
        <taxon>Alveolata</taxon>
        <taxon>Dinophyceae</taxon>
        <taxon>Gonyaulacales</taxon>
        <taxon>Pyrocystaceae</taxon>
        <taxon>Alexandrium</taxon>
    </lineage>
</organism>
<dbReference type="AlphaFoldDB" id="A0A7S2CUD0"/>
<evidence type="ECO:0000313" key="1">
    <source>
        <dbReference type="EMBL" id="CAD9433493.1"/>
    </source>
</evidence>
<reference evidence="1" key="1">
    <citation type="submission" date="2021-01" db="EMBL/GenBank/DDBJ databases">
        <authorList>
            <person name="Corre E."/>
            <person name="Pelletier E."/>
            <person name="Niang G."/>
            <person name="Scheremetjew M."/>
            <person name="Finn R."/>
            <person name="Kale V."/>
            <person name="Holt S."/>
            <person name="Cochrane G."/>
            <person name="Meng A."/>
            <person name="Brown T."/>
            <person name="Cohen L."/>
        </authorList>
    </citation>
    <scope>NUCLEOTIDE SEQUENCE</scope>
    <source>
        <strain evidence="1">CCMP2222</strain>
    </source>
</reference>
<name>A0A7S2CUD0_9DINO</name>
<proteinExistence type="predicted"/>
<dbReference type="EMBL" id="HBGQ01040878">
    <property type="protein sequence ID" value="CAD9433493.1"/>
    <property type="molecule type" value="Transcribed_RNA"/>
</dbReference>